<dbReference type="EMBL" id="BKCJ010000108">
    <property type="protein sequence ID" value="GEU29870.1"/>
    <property type="molecule type" value="Genomic_DNA"/>
</dbReference>
<protein>
    <submittedName>
        <fullName evidence="1">Uncharacterized protein</fullName>
    </submittedName>
</protein>
<sequence length="91" mass="10548">MIKITKHEYSKPLQTRQHQARMSSNQDLKSWMKETSTLREIVSIYFIKSNKNVVGSKKVIGLVIVAVLGFRRDIDEEERTRGVWTISIVEA</sequence>
<name>A0A699GJV8_TANCI</name>
<evidence type="ECO:0000313" key="1">
    <source>
        <dbReference type="EMBL" id="GEU29870.1"/>
    </source>
</evidence>
<comment type="caution">
    <text evidence="1">The sequence shown here is derived from an EMBL/GenBank/DDBJ whole genome shotgun (WGS) entry which is preliminary data.</text>
</comment>
<accession>A0A699GJV8</accession>
<organism evidence="1">
    <name type="scientific">Tanacetum cinerariifolium</name>
    <name type="common">Dalmatian daisy</name>
    <name type="synonym">Chrysanthemum cinerariifolium</name>
    <dbReference type="NCBI Taxonomy" id="118510"/>
    <lineage>
        <taxon>Eukaryota</taxon>
        <taxon>Viridiplantae</taxon>
        <taxon>Streptophyta</taxon>
        <taxon>Embryophyta</taxon>
        <taxon>Tracheophyta</taxon>
        <taxon>Spermatophyta</taxon>
        <taxon>Magnoliopsida</taxon>
        <taxon>eudicotyledons</taxon>
        <taxon>Gunneridae</taxon>
        <taxon>Pentapetalae</taxon>
        <taxon>asterids</taxon>
        <taxon>campanulids</taxon>
        <taxon>Asterales</taxon>
        <taxon>Asteraceae</taxon>
        <taxon>Asteroideae</taxon>
        <taxon>Anthemideae</taxon>
        <taxon>Anthemidinae</taxon>
        <taxon>Tanacetum</taxon>
    </lineage>
</organism>
<dbReference type="AlphaFoldDB" id="A0A699GJV8"/>
<gene>
    <name evidence="1" type="ORF">Tci_001848</name>
</gene>
<reference evidence="1" key="1">
    <citation type="journal article" date="2019" name="Sci. Rep.">
        <title>Draft genome of Tanacetum cinerariifolium, the natural source of mosquito coil.</title>
        <authorList>
            <person name="Yamashiro T."/>
            <person name="Shiraishi A."/>
            <person name="Satake H."/>
            <person name="Nakayama K."/>
        </authorList>
    </citation>
    <scope>NUCLEOTIDE SEQUENCE</scope>
</reference>
<proteinExistence type="predicted"/>